<dbReference type="InterPro" id="IPR011989">
    <property type="entry name" value="ARM-like"/>
</dbReference>
<keyword evidence="2" id="KW-0042">Antenna complex</keyword>
<dbReference type="SUPFAM" id="SSF48371">
    <property type="entry name" value="ARM repeat"/>
    <property type="match status" value="1"/>
</dbReference>
<dbReference type="AlphaFoldDB" id="A0A0V8A070"/>
<dbReference type="EMBL" id="LMTZ01000093">
    <property type="protein sequence ID" value="KST66857.1"/>
    <property type="molecule type" value="Genomic_DNA"/>
</dbReference>
<sequence>MEPILEREVLNTNTSAIRLKELSKSLDREVRQVIAKNPNTPPDILVRLFDKFPLQVLHNPGLSLILLERPDFFTEIYESNKLVFHKHKLPDFFYKWAIFHVNETIRSAVASSPKTPEFYLEQLSEDKNSFVRLQVAANYNSSTCVLKKLASDRDNSVRKSVARNPNVPIDILEYLASDETAEVRREVAANHNTPFNILAKLARDPSLIVRASCYEE</sequence>
<comment type="similarity">
    <text evidence="1">Belongs to the CpcE/RpcE/PecE family.</text>
</comment>
<gene>
    <name evidence="5" type="ORF">BC008_27090</name>
    <name evidence="6" type="ORF">BC008_36695</name>
</gene>
<dbReference type="GO" id="GO:0030089">
    <property type="term" value="C:phycobilisome"/>
    <property type="evidence" value="ECO:0007669"/>
    <property type="project" value="UniProtKB-KW"/>
</dbReference>
<dbReference type="GO" id="GO:0016829">
    <property type="term" value="F:lyase activity"/>
    <property type="evidence" value="ECO:0007669"/>
    <property type="project" value="UniProtKB-KW"/>
</dbReference>
<evidence type="ECO:0008006" key="8">
    <source>
        <dbReference type="Google" id="ProtNLM"/>
    </source>
</evidence>
<evidence type="ECO:0000256" key="4">
    <source>
        <dbReference type="ARBA" id="ARBA00023239"/>
    </source>
</evidence>
<keyword evidence="4" id="KW-0456">Lyase</keyword>
<evidence type="ECO:0000313" key="7">
    <source>
        <dbReference type="Proteomes" id="UP000053372"/>
    </source>
</evidence>
<evidence type="ECO:0000313" key="5">
    <source>
        <dbReference type="EMBL" id="KST66857.1"/>
    </source>
</evidence>
<evidence type="ECO:0000256" key="2">
    <source>
        <dbReference type="ARBA" id="ARBA00022549"/>
    </source>
</evidence>
<evidence type="ECO:0000256" key="3">
    <source>
        <dbReference type="ARBA" id="ARBA00022738"/>
    </source>
</evidence>
<dbReference type="InterPro" id="IPR016024">
    <property type="entry name" value="ARM-type_fold"/>
</dbReference>
<keyword evidence="3" id="KW-0605">Phycobilisome</keyword>
<proteinExistence type="inferred from homology"/>
<name>A0A0V8A070_9CYAN</name>
<dbReference type="Gene3D" id="1.25.10.10">
    <property type="entry name" value="Leucine-rich Repeat Variant"/>
    <property type="match status" value="1"/>
</dbReference>
<evidence type="ECO:0000256" key="1">
    <source>
        <dbReference type="ARBA" id="ARBA00009299"/>
    </source>
</evidence>
<dbReference type="Proteomes" id="UP000053372">
    <property type="component" value="Unassembled WGS sequence"/>
</dbReference>
<dbReference type="OrthoDB" id="505066at2"/>
<accession>A0A0V8A070</accession>
<evidence type="ECO:0000313" key="6">
    <source>
        <dbReference type="EMBL" id="KST70195.1"/>
    </source>
</evidence>
<keyword evidence="7" id="KW-1185">Reference proteome</keyword>
<organism evidence="6 7">
    <name type="scientific">Mastigocoleus testarum BC008</name>
    <dbReference type="NCBI Taxonomy" id="371196"/>
    <lineage>
        <taxon>Bacteria</taxon>
        <taxon>Bacillati</taxon>
        <taxon>Cyanobacteriota</taxon>
        <taxon>Cyanophyceae</taxon>
        <taxon>Nostocales</taxon>
        <taxon>Hapalosiphonaceae</taxon>
        <taxon>Mastigocoleus</taxon>
    </lineage>
</organism>
<protein>
    <recommendedName>
        <fullName evidence="8">Leucine rich repeat variant</fullName>
    </recommendedName>
</protein>
<comment type="caution">
    <text evidence="6">The sequence shown here is derived from an EMBL/GenBank/DDBJ whole genome shotgun (WGS) entry which is preliminary data.</text>
</comment>
<dbReference type="EMBL" id="LMTZ01000002">
    <property type="protein sequence ID" value="KST70195.1"/>
    <property type="molecule type" value="Genomic_DNA"/>
</dbReference>
<dbReference type="RefSeq" id="WP_027845418.1">
    <property type="nucleotide sequence ID" value="NZ_LMTZ01000002.1"/>
</dbReference>
<reference evidence="6 7" key="1">
    <citation type="journal article" date="2015" name="Genome Announc.">
        <title>Draft Genome of the Euendolithic (true boring) Cyanobacterium Mastigocoleus testarum strain BC008.</title>
        <authorList>
            <person name="Guida B.S."/>
            <person name="Garcia-Pichel F."/>
        </authorList>
    </citation>
    <scope>NUCLEOTIDE SEQUENCE [LARGE SCALE GENOMIC DNA]</scope>
    <source>
        <strain evidence="6 7">BC008</strain>
    </source>
</reference>